<accession>A0AAD7SK88</accession>
<keyword evidence="3" id="KW-1185">Reference proteome</keyword>
<comment type="caution">
    <text evidence="2">The sequence shown here is derived from an EMBL/GenBank/DDBJ whole genome shotgun (WGS) entry which is preliminary data.</text>
</comment>
<feature type="region of interest" description="Disordered" evidence="1">
    <location>
        <begin position="55"/>
        <end position="82"/>
    </location>
</feature>
<dbReference type="Proteomes" id="UP001221898">
    <property type="component" value="Unassembled WGS sequence"/>
</dbReference>
<protein>
    <submittedName>
        <fullName evidence="2">Uncharacterized protein</fullName>
    </submittedName>
</protein>
<reference evidence="2" key="1">
    <citation type="journal article" date="2023" name="Science">
        <title>Genome structures resolve the early diversification of teleost fishes.</title>
        <authorList>
            <person name="Parey E."/>
            <person name="Louis A."/>
            <person name="Montfort J."/>
            <person name="Bouchez O."/>
            <person name="Roques C."/>
            <person name="Iampietro C."/>
            <person name="Lluch J."/>
            <person name="Castinel A."/>
            <person name="Donnadieu C."/>
            <person name="Desvignes T."/>
            <person name="Floi Bucao C."/>
            <person name="Jouanno E."/>
            <person name="Wen M."/>
            <person name="Mejri S."/>
            <person name="Dirks R."/>
            <person name="Jansen H."/>
            <person name="Henkel C."/>
            <person name="Chen W.J."/>
            <person name="Zahm M."/>
            <person name="Cabau C."/>
            <person name="Klopp C."/>
            <person name="Thompson A.W."/>
            <person name="Robinson-Rechavi M."/>
            <person name="Braasch I."/>
            <person name="Lecointre G."/>
            <person name="Bobe J."/>
            <person name="Postlethwait J.H."/>
            <person name="Berthelot C."/>
            <person name="Roest Crollius H."/>
            <person name="Guiguen Y."/>
        </authorList>
    </citation>
    <scope>NUCLEOTIDE SEQUENCE</scope>
    <source>
        <strain evidence="2">NC1722</strain>
    </source>
</reference>
<proteinExistence type="predicted"/>
<evidence type="ECO:0000313" key="3">
    <source>
        <dbReference type="Proteomes" id="UP001221898"/>
    </source>
</evidence>
<sequence>MRLGCGGFTVTRGSVRLSRLCSVRFLRRSHEEAVTQQGGLLRDSTPRQTVFTDEARRRATCKSSAAPDDLWTATPGAADRSA</sequence>
<organism evidence="2 3">
    <name type="scientific">Aldrovandia affinis</name>
    <dbReference type="NCBI Taxonomy" id="143900"/>
    <lineage>
        <taxon>Eukaryota</taxon>
        <taxon>Metazoa</taxon>
        <taxon>Chordata</taxon>
        <taxon>Craniata</taxon>
        <taxon>Vertebrata</taxon>
        <taxon>Euteleostomi</taxon>
        <taxon>Actinopterygii</taxon>
        <taxon>Neopterygii</taxon>
        <taxon>Teleostei</taxon>
        <taxon>Notacanthiformes</taxon>
        <taxon>Halosauridae</taxon>
        <taxon>Aldrovandia</taxon>
    </lineage>
</organism>
<evidence type="ECO:0000256" key="1">
    <source>
        <dbReference type="SAM" id="MobiDB-lite"/>
    </source>
</evidence>
<dbReference type="EMBL" id="JAINUG010000060">
    <property type="protein sequence ID" value="KAJ8403026.1"/>
    <property type="molecule type" value="Genomic_DNA"/>
</dbReference>
<name>A0AAD7SK88_9TELE</name>
<dbReference type="AlphaFoldDB" id="A0AAD7SK88"/>
<gene>
    <name evidence="2" type="ORF">AAFF_G00359420</name>
</gene>
<evidence type="ECO:0000313" key="2">
    <source>
        <dbReference type="EMBL" id="KAJ8403026.1"/>
    </source>
</evidence>